<gene>
    <name evidence="4" type="ORF">E6H04_06075</name>
</gene>
<reference evidence="4 5" key="1">
    <citation type="journal article" date="2019" name="Nat. Microbiol.">
        <title>Mediterranean grassland soil C-N compound turnover is dependent on rainfall and depth, and is mediated by genomically divergent microorganisms.</title>
        <authorList>
            <person name="Diamond S."/>
            <person name="Andeer P.F."/>
            <person name="Li Z."/>
            <person name="Crits-Christoph A."/>
            <person name="Burstein D."/>
            <person name="Anantharaman K."/>
            <person name="Lane K.R."/>
            <person name="Thomas B.C."/>
            <person name="Pan C."/>
            <person name="Northen T.R."/>
            <person name="Banfield J.F."/>
        </authorList>
    </citation>
    <scope>NUCLEOTIDE SEQUENCE [LARGE SCALE GENOMIC DNA]</scope>
    <source>
        <strain evidence="4">NP_7</strain>
    </source>
</reference>
<evidence type="ECO:0000313" key="4">
    <source>
        <dbReference type="EMBL" id="TMI81713.1"/>
    </source>
</evidence>
<dbReference type="InterPro" id="IPR029753">
    <property type="entry name" value="D-isomer_DH_CS"/>
</dbReference>
<dbReference type="Pfam" id="PF02826">
    <property type="entry name" value="2-Hacid_dh_C"/>
    <property type="match status" value="1"/>
</dbReference>
<accession>A0A537JDW1</accession>
<evidence type="ECO:0000256" key="1">
    <source>
        <dbReference type="ARBA" id="ARBA00023002"/>
    </source>
</evidence>
<dbReference type="PANTHER" id="PTHR43333:SF1">
    <property type="entry name" value="D-ISOMER SPECIFIC 2-HYDROXYACID DEHYDROGENASE NAD-BINDING DOMAIN-CONTAINING PROTEIN"/>
    <property type="match status" value="1"/>
</dbReference>
<keyword evidence="1" id="KW-0560">Oxidoreductase</keyword>
<dbReference type="InterPro" id="IPR036291">
    <property type="entry name" value="NAD(P)-bd_dom_sf"/>
</dbReference>
<dbReference type="CDD" id="cd05300">
    <property type="entry name" value="2-Hacid_dh_1"/>
    <property type="match status" value="1"/>
</dbReference>
<dbReference type="Gene3D" id="3.40.50.720">
    <property type="entry name" value="NAD(P)-binding Rossmann-like Domain"/>
    <property type="match status" value="2"/>
</dbReference>
<evidence type="ECO:0000259" key="3">
    <source>
        <dbReference type="Pfam" id="PF02826"/>
    </source>
</evidence>
<dbReference type="SUPFAM" id="SSF52283">
    <property type="entry name" value="Formate/glycerate dehydrogenase catalytic domain-like"/>
    <property type="match status" value="1"/>
</dbReference>
<dbReference type="GO" id="GO:0016616">
    <property type="term" value="F:oxidoreductase activity, acting on the CH-OH group of donors, NAD or NADP as acceptor"/>
    <property type="evidence" value="ECO:0007669"/>
    <property type="project" value="InterPro"/>
</dbReference>
<sequence>MPRRSEQRGGRGVLAVITAPDGPRPPGIEALADVARVHYATSLEHVARAVENAEVLLLWDFRAQMLSEAWSHARRLRWIHSSAAGVDAVLFPQLIASKVVLTNSRGVYDRAIAEYVLGLMLAFAKDVWTTAEDQRRREWRHRETERLHDRRLLVIGVGGIGRAIATLARAAGMQVEAVARTGRSDPEFGRITAVADLGGVLGDADYVVIAAPLTPETRGLFTGTAFEQMKPTARLINIGRGAIVDEAALLDALRRKRIAGAALDVFMQEPLPKEHPFWDLPGLVVSPHMCGDFIGWGAAVADLFVKNYMRWRRGEPLLNVVDKTLGYVASLDQPALRRADEPPAASR</sequence>
<dbReference type="AlphaFoldDB" id="A0A537JDW1"/>
<name>A0A537JDW1_9BACT</name>
<evidence type="ECO:0000256" key="2">
    <source>
        <dbReference type="ARBA" id="ARBA00023027"/>
    </source>
</evidence>
<dbReference type="Proteomes" id="UP000320048">
    <property type="component" value="Unassembled WGS sequence"/>
</dbReference>
<dbReference type="PROSITE" id="PS00671">
    <property type="entry name" value="D_2_HYDROXYACID_DH_3"/>
    <property type="match status" value="1"/>
</dbReference>
<evidence type="ECO:0000313" key="5">
    <source>
        <dbReference type="Proteomes" id="UP000320048"/>
    </source>
</evidence>
<proteinExistence type="predicted"/>
<keyword evidence="2" id="KW-0520">NAD</keyword>
<comment type="caution">
    <text evidence="4">The sequence shown here is derived from an EMBL/GenBank/DDBJ whole genome shotgun (WGS) entry which is preliminary data.</text>
</comment>
<dbReference type="InterPro" id="IPR006140">
    <property type="entry name" value="D-isomer_DH_NAD-bd"/>
</dbReference>
<protein>
    <submittedName>
        <fullName evidence="4">D-2-hydroxyacid dehydrogenase</fullName>
    </submittedName>
</protein>
<dbReference type="PANTHER" id="PTHR43333">
    <property type="entry name" value="2-HACID_DH_C DOMAIN-CONTAINING PROTEIN"/>
    <property type="match status" value="1"/>
</dbReference>
<dbReference type="GO" id="GO:0051287">
    <property type="term" value="F:NAD binding"/>
    <property type="evidence" value="ECO:0007669"/>
    <property type="project" value="InterPro"/>
</dbReference>
<feature type="domain" description="D-isomer specific 2-hydroxyacid dehydrogenase NAD-binding" evidence="3">
    <location>
        <begin position="117"/>
        <end position="289"/>
    </location>
</feature>
<organism evidence="4 5">
    <name type="scientific">Candidatus Segetimicrobium genomatis</name>
    <dbReference type="NCBI Taxonomy" id="2569760"/>
    <lineage>
        <taxon>Bacteria</taxon>
        <taxon>Bacillati</taxon>
        <taxon>Candidatus Sysuimicrobiota</taxon>
        <taxon>Candidatus Sysuimicrobiia</taxon>
        <taxon>Candidatus Sysuimicrobiales</taxon>
        <taxon>Candidatus Segetimicrobiaceae</taxon>
        <taxon>Candidatus Segetimicrobium</taxon>
    </lineage>
</organism>
<dbReference type="EMBL" id="VBAO01000159">
    <property type="protein sequence ID" value="TMI81713.1"/>
    <property type="molecule type" value="Genomic_DNA"/>
</dbReference>
<dbReference type="SUPFAM" id="SSF51735">
    <property type="entry name" value="NAD(P)-binding Rossmann-fold domains"/>
    <property type="match status" value="1"/>
</dbReference>